<dbReference type="SUPFAM" id="SSF53850">
    <property type="entry name" value="Periplasmic binding protein-like II"/>
    <property type="match status" value="1"/>
</dbReference>
<accession>A0A5N6MFY3</accession>
<sequence length="325" mass="34018">MRKLGIAAVLAMVLGVTGCGGGSPSSSDTAESGGTDLVPIEVGVIPIVDVAPIYLGVEQGFFEDEGLDLTLTLAQGGAAIVPAVTSGQMAFGFSNVTSMIVGKSKGLPIQMVAPGASTTGDVDADFASVMTLPDSGIEEIEDLAGKRVGVNTLNNISDSTISEAVKQAGGDYESIQFVEMAFPDMPAQLAGGNVDAIAAVEPFVTITSAQGAVPVFSNYAEPIKDLTVAVYFTSDSYAQENPETVEKFVRAMTASLEFAEQNPDKVRGVLPSYTSLEPDVIEQLTLPRYLGEINEDSLTEVMRISLDRGLIEEEPDLEALLPKSQ</sequence>
<comment type="similarity">
    <text evidence="2">Belongs to the bacterial solute-binding protein SsuA/TauA family.</text>
</comment>
<feature type="chain" id="PRO_5039599792" evidence="4">
    <location>
        <begin position="19"/>
        <end position="325"/>
    </location>
</feature>
<dbReference type="Pfam" id="PF09084">
    <property type="entry name" value="NMT1"/>
    <property type="match status" value="1"/>
</dbReference>
<dbReference type="PANTHER" id="PTHR30024:SF47">
    <property type="entry name" value="TAURINE-BINDING PERIPLASMIC PROTEIN"/>
    <property type="match status" value="1"/>
</dbReference>
<evidence type="ECO:0000256" key="4">
    <source>
        <dbReference type="SAM" id="SignalP"/>
    </source>
</evidence>
<reference evidence="6 7" key="1">
    <citation type="submission" date="2019-08" db="EMBL/GenBank/DDBJ databases">
        <title>Arthrobacter sp. nov., isolated from plateau pika and Tibetan wild ass.</title>
        <authorList>
            <person name="Ge Y."/>
        </authorList>
    </citation>
    <scope>NUCLEOTIDE SEQUENCE [LARGE SCALE GENOMIC DNA]</scope>
    <source>
        <strain evidence="6 7">785</strain>
    </source>
</reference>
<dbReference type="Gene3D" id="3.40.190.10">
    <property type="entry name" value="Periplasmic binding protein-like II"/>
    <property type="match status" value="2"/>
</dbReference>
<comment type="subcellular location">
    <subcellularLocation>
        <location evidence="1">Periplasm</location>
    </subcellularLocation>
</comment>
<comment type="caution">
    <text evidence="6">The sequence shown here is derived from an EMBL/GenBank/DDBJ whole genome shotgun (WGS) entry which is preliminary data.</text>
</comment>
<evidence type="ECO:0000256" key="1">
    <source>
        <dbReference type="ARBA" id="ARBA00004418"/>
    </source>
</evidence>
<dbReference type="PROSITE" id="PS51257">
    <property type="entry name" value="PROKAR_LIPOPROTEIN"/>
    <property type="match status" value="1"/>
</dbReference>
<dbReference type="PANTHER" id="PTHR30024">
    <property type="entry name" value="ALIPHATIC SULFONATES-BINDING PROTEIN-RELATED"/>
    <property type="match status" value="1"/>
</dbReference>
<feature type="domain" description="SsuA/THI5-like" evidence="5">
    <location>
        <begin position="49"/>
        <end position="265"/>
    </location>
</feature>
<dbReference type="RefSeq" id="WP_152272767.1">
    <property type="nucleotide sequence ID" value="NZ_VTFX01000005.1"/>
</dbReference>
<dbReference type="InterPro" id="IPR015168">
    <property type="entry name" value="SsuA/THI5"/>
</dbReference>
<dbReference type="EMBL" id="VTFX01000005">
    <property type="protein sequence ID" value="KAD3515100.1"/>
    <property type="molecule type" value="Genomic_DNA"/>
</dbReference>
<feature type="signal peptide" evidence="4">
    <location>
        <begin position="1"/>
        <end position="18"/>
    </location>
</feature>
<evidence type="ECO:0000313" key="6">
    <source>
        <dbReference type="EMBL" id="KAD3515100.1"/>
    </source>
</evidence>
<dbReference type="Proteomes" id="UP000326852">
    <property type="component" value="Unassembled WGS sequence"/>
</dbReference>
<protein>
    <submittedName>
        <fullName evidence="6">Nitrate ABC transporter substrate-binding protein</fullName>
    </submittedName>
</protein>
<evidence type="ECO:0000259" key="5">
    <source>
        <dbReference type="Pfam" id="PF09084"/>
    </source>
</evidence>
<evidence type="ECO:0000256" key="3">
    <source>
        <dbReference type="ARBA" id="ARBA00022729"/>
    </source>
</evidence>
<organism evidence="6 7">
    <name type="scientific">Arthrobacter yangruifuii</name>
    <dbReference type="NCBI Taxonomy" id="2606616"/>
    <lineage>
        <taxon>Bacteria</taxon>
        <taxon>Bacillati</taxon>
        <taxon>Actinomycetota</taxon>
        <taxon>Actinomycetes</taxon>
        <taxon>Micrococcales</taxon>
        <taxon>Micrococcaceae</taxon>
        <taxon>Arthrobacter</taxon>
    </lineage>
</organism>
<name>A0A5N6MFY3_9MICC</name>
<dbReference type="GO" id="GO:0042597">
    <property type="term" value="C:periplasmic space"/>
    <property type="evidence" value="ECO:0007669"/>
    <property type="project" value="UniProtKB-SubCell"/>
</dbReference>
<proteinExistence type="inferred from homology"/>
<keyword evidence="7" id="KW-1185">Reference proteome</keyword>
<evidence type="ECO:0000256" key="2">
    <source>
        <dbReference type="ARBA" id="ARBA00010742"/>
    </source>
</evidence>
<keyword evidence="3 4" id="KW-0732">Signal</keyword>
<gene>
    <name evidence="6" type="ORF">GD627_12395</name>
</gene>
<evidence type="ECO:0000313" key="7">
    <source>
        <dbReference type="Proteomes" id="UP000326852"/>
    </source>
</evidence>
<dbReference type="AlphaFoldDB" id="A0A5N6MFY3"/>